<dbReference type="AlphaFoldDB" id="A0A5N5SV19"/>
<evidence type="ECO:0000313" key="12">
    <source>
        <dbReference type="Proteomes" id="UP000326759"/>
    </source>
</evidence>
<dbReference type="PANTHER" id="PTHR12738:SF0">
    <property type="entry name" value="NEUROENDOCRINE PROTEIN 7B2"/>
    <property type="match status" value="1"/>
</dbReference>
<dbReference type="GO" id="GO:0005576">
    <property type="term" value="C:extracellular region"/>
    <property type="evidence" value="ECO:0007669"/>
    <property type="project" value="UniProtKB-SubCell"/>
</dbReference>
<sequence length="288" mass="32566">MKVIMKLGIIFYLAFVDGVLSNSFSGHEGGLTDALFREMVNRMGNDLVDPLSDYVEMPSQSRIPMTLTDNISPRGMPDLPSNEIDYEDLALSPSLRDSEYLAHSSLLGTVLSGYGGNGKTLQRLKPTANGNKATSELKADGVLPAYCNPPNPCPLGYTAEDGCLENFENTASFSRDYQAMQECMCDTEHMFQCSDSTRDSEITALARSIQNEGVLDSTLDKIMSHLEKSCQWQRRKETNGKKRRKEKEEEEEEREEEKEKKEDKEEGKERSDKKDERTSYLIYQSIFF</sequence>
<dbReference type="OrthoDB" id="9922675at2759"/>
<feature type="chain" id="PRO_5024412770" description="Neuroendocrine protein 7B2" evidence="10">
    <location>
        <begin position="22"/>
        <end position="288"/>
    </location>
</feature>
<evidence type="ECO:0000256" key="4">
    <source>
        <dbReference type="ARBA" id="ARBA00022448"/>
    </source>
</evidence>
<name>A0A5N5SV19_9CRUS</name>
<dbReference type="GO" id="GO:0046883">
    <property type="term" value="P:regulation of hormone secretion"/>
    <property type="evidence" value="ECO:0007669"/>
    <property type="project" value="TreeGrafter"/>
</dbReference>
<comment type="subcellular location">
    <subcellularLocation>
        <location evidence="1">Secreted</location>
    </subcellularLocation>
</comment>
<evidence type="ECO:0000256" key="1">
    <source>
        <dbReference type="ARBA" id="ARBA00004613"/>
    </source>
</evidence>
<evidence type="ECO:0000256" key="5">
    <source>
        <dbReference type="ARBA" id="ARBA00022525"/>
    </source>
</evidence>
<dbReference type="InterPro" id="IPR007945">
    <property type="entry name" value="Secretogranin_V"/>
</dbReference>
<keyword evidence="6 10" id="KW-0732">Signal</keyword>
<protein>
    <recommendedName>
        <fullName evidence="3">Neuroendocrine protein 7B2</fullName>
    </recommendedName>
</protein>
<evidence type="ECO:0000256" key="8">
    <source>
        <dbReference type="ARBA" id="ARBA00023186"/>
    </source>
</evidence>
<dbReference type="Pfam" id="PF05281">
    <property type="entry name" value="Secretogranin_V"/>
    <property type="match status" value="1"/>
</dbReference>
<feature type="region of interest" description="Disordered" evidence="9">
    <location>
        <begin position="237"/>
        <end position="276"/>
    </location>
</feature>
<evidence type="ECO:0000256" key="2">
    <source>
        <dbReference type="ARBA" id="ARBA00006348"/>
    </source>
</evidence>
<accession>A0A5N5SV19</accession>
<evidence type="ECO:0000256" key="3">
    <source>
        <dbReference type="ARBA" id="ARBA00019589"/>
    </source>
</evidence>
<feature type="signal peptide" evidence="10">
    <location>
        <begin position="1"/>
        <end position="21"/>
    </location>
</feature>
<dbReference type="PANTHER" id="PTHR12738">
    <property type="entry name" value="NEUROENDOCRINE PROTEIN 7B2"/>
    <property type="match status" value="1"/>
</dbReference>
<evidence type="ECO:0000313" key="11">
    <source>
        <dbReference type="EMBL" id="KAB7498066.1"/>
    </source>
</evidence>
<evidence type="ECO:0000256" key="7">
    <source>
        <dbReference type="ARBA" id="ARBA00023157"/>
    </source>
</evidence>
<dbReference type="Proteomes" id="UP000326759">
    <property type="component" value="Unassembled WGS sequence"/>
</dbReference>
<keyword evidence="12" id="KW-1185">Reference proteome</keyword>
<dbReference type="GO" id="GO:0030141">
    <property type="term" value="C:secretory granule"/>
    <property type="evidence" value="ECO:0007669"/>
    <property type="project" value="InterPro"/>
</dbReference>
<dbReference type="EMBL" id="SEYY01019636">
    <property type="protein sequence ID" value="KAB7498066.1"/>
    <property type="molecule type" value="Genomic_DNA"/>
</dbReference>
<feature type="compositionally biased region" description="Basic and acidic residues" evidence="9">
    <location>
        <begin position="257"/>
        <end position="276"/>
    </location>
</feature>
<keyword evidence="4" id="KW-0813">Transport</keyword>
<reference evidence="11 12" key="1">
    <citation type="journal article" date="2019" name="PLoS Biol.">
        <title>Sex chromosomes control vertical transmission of feminizing Wolbachia symbionts in an isopod.</title>
        <authorList>
            <person name="Becking T."/>
            <person name="Chebbi M.A."/>
            <person name="Giraud I."/>
            <person name="Moumen B."/>
            <person name="Laverre T."/>
            <person name="Caubet Y."/>
            <person name="Peccoud J."/>
            <person name="Gilbert C."/>
            <person name="Cordaux R."/>
        </authorList>
    </citation>
    <scope>NUCLEOTIDE SEQUENCE [LARGE SCALE GENOMIC DNA]</scope>
    <source>
        <strain evidence="11">ANa2</strain>
        <tissue evidence="11">Whole body excluding digestive tract and cuticle</tissue>
    </source>
</reference>
<keyword evidence="7" id="KW-1015">Disulfide bond</keyword>
<dbReference type="GO" id="GO:0007218">
    <property type="term" value="P:neuropeptide signaling pathway"/>
    <property type="evidence" value="ECO:0007669"/>
    <property type="project" value="InterPro"/>
</dbReference>
<proteinExistence type="inferred from homology"/>
<keyword evidence="8" id="KW-0143">Chaperone</keyword>
<evidence type="ECO:0000256" key="6">
    <source>
        <dbReference type="ARBA" id="ARBA00022729"/>
    </source>
</evidence>
<evidence type="ECO:0000256" key="10">
    <source>
        <dbReference type="SAM" id="SignalP"/>
    </source>
</evidence>
<gene>
    <name evidence="11" type="primary">Scg5</name>
    <name evidence="11" type="ORF">Anas_08450</name>
</gene>
<evidence type="ECO:0000256" key="9">
    <source>
        <dbReference type="SAM" id="MobiDB-lite"/>
    </source>
</evidence>
<comment type="similarity">
    <text evidence="2">Belongs to the 7B2 family.</text>
</comment>
<organism evidence="11 12">
    <name type="scientific">Armadillidium nasatum</name>
    <dbReference type="NCBI Taxonomy" id="96803"/>
    <lineage>
        <taxon>Eukaryota</taxon>
        <taxon>Metazoa</taxon>
        <taxon>Ecdysozoa</taxon>
        <taxon>Arthropoda</taxon>
        <taxon>Crustacea</taxon>
        <taxon>Multicrustacea</taxon>
        <taxon>Malacostraca</taxon>
        <taxon>Eumalacostraca</taxon>
        <taxon>Peracarida</taxon>
        <taxon>Isopoda</taxon>
        <taxon>Oniscidea</taxon>
        <taxon>Crinocheta</taxon>
        <taxon>Armadillidiidae</taxon>
        <taxon>Armadillidium</taxon>
    </lineage>
</organism>
<dbReference type="GO" id="GO:0030234">
    <property type="term" value="F:enzyme regulator activity"/>
    <property type="evidence" value="ECO:0007669"/>
    <property type="project" value="TreeGrafter"/>
</dbReference>
<keyword evidence="5" id="KW-0964">Secreted</keyword>
<comment type="caution">
    <text evidence="11">The sequence shown here is derived from an EMBL/GenBank/DDBJ whole genome shotgun (WGS) entry which is preliminary data.</text>
</comment>